<evidence type="ECO:0000256" key="1">
    <source>
        <dbReference type="SAM" id="Coils"/>
    </source>
</evidence>
<dbReference type="Proteomes" id="UP001604336">
    <property type="component" value="Unassembled WGS sequence"/>
</dbReference>
<keyword evidence="4" id="KW-1185">Reference proteome</keyword>
<comment type="caution">
    <text evidence="3">The sequence shown here is derived from an EMBL/GenBank/DDBJ whole genome shotgun (WGS) entry which is preliminary data.</text>
</comment>
<proteinExistence type="predicted"/>
<feature type="coiled-coil region" evidence="1">
    <location>
        <begin position="301"/>
        <end position="339"/>
    </location>
</feature>
<sequence>MYSFKLDGKRLGWWYGSVKAKVKTGGSVITQTPDSIKNWKKFWFFVRGPWQFSVNATRPDVNIPVCYHELRYISQEPTEKSSERARTARDISEDLRSSSALIIEENLILTQLSPSSSERPRAHQLRREMKHISASLKKKTQAEKGKRKVPTRDQEPSVRQKVQPDLLPHRVPSPARSVEEITSFPIRAGPSSSQAFQPPPTASKTPPTYLESTLEKDDEFLRLRGALPKPVCDFIRSNSPTKDEIAGLLLSIRRVIRMVAKCWTPVQQKYLDSMGVVDSVMAVSVNTSRAAIQLTSAFENMSRLLADLETAKKDKAELKQELEAERKNQAEIRTALEKSVDKDETVTEFKSSNAYLADQEKVYFLTIEELIEAAVEKRLDWDI</sequence>
<evidence type="ECO:0000313" key="4">
    <source>
        <dbReference type="Proteomes" id="UP001604336"/>
    </source>
</evidence>
<feature type="compositionally biased region" description="Basic and acidic residues" evidence="2">
    <location>
        <begin position="140"/>
        <end position="158"/>
    </location>
</feature>
<dbReference type="EMBL" id="JBFOLK010000007">
    <property type="protein sequence ID" value="KAL2498949.1"/>
    <property type="molecule type" value="Genomic_DNA"/>
</dbReference>
<name>A0ABD1SDY1_9LAMI</name>
<evidence type="ECO:0000256" key="2">
    <source>
        <dbReference type="SAM" id="MobiDB-lite"/>
    </source>
</evidence>
<evidence type="ECO:0000313" key="3">
    <source>
        <dbReference type="EMBL" id="KAL2498949.1"/>
    </source>
</evidence>
<feature type="region of interest" description="Disordered" evidence="2">
    <location>
        <begin position="113"/>
        <end position="209"/>
    </location>
</feature>
<reference evidence="4" key="1">
    <citation type="submission" date="2024-07" db="EMBL/GenBank/DDBJ databases">
        <title>Two chromosome-level genome assemblies of Korean endemic species Abeliophyllum distichum and Forsythia ovata (Oleaceae).</title>
        <authorList>
            <person name="Jang H."/>
        </authorList>
    </citation>
    <scope>NUCLEOTIDE SEQUENCE [LARGE SCALE GENOMIC DNA]</scope>
</reference>
<keyword evidence="1" id="KW-0175">Coiled coil</keyword>
<organism evidence="3 4">
    <name type="scientific">Abeliophyllum distichum</name>
    <dbReference type="NCBI Taxonomy" id="126358"/>
    <lineage>
        <taxon>Eukaryota</taxon>
        <taxon>Viridiplantae</taxon>
        <taxon>Streptophyta</taxon>
        <taxon>Embryophyta</taxon>
        <taxon>Tracheophyta</taxon>
        <taxon>Spermatophyta</taxon>
        <taxon>Magnoliopsida</taxon>
        <taxon>eudicotyledons</taxon>
        <taxon>Gunneridae</taxon>
        <taxon>Pentapetalae</taxon>
        <taxon>asterids</taxon>
        <taxon>lamiids</taxon>
        <taxon>Lamiales</taxon>
        <taxon>Oleaceae</taxon>
        <taxon>Forsythieae</taxon>
        <taxon>Abeliophyllum</taxon>
    </lineage>
</organism>
<protein>
    <submittedName>
        <fullName evidence="3">Uncharacterized protein</fullName>
    </submittedName>
</protein>
<accession>A0ABD1SDY1</accession>
<dbReference type="AlphaFoldDB" id="A0ABD1SDY1"/>
<feature type="compositionally biased region" description="Basic and acidic residues" evidence="2">
    <location>
        <begin position="118"/>
        <end position="131"/>
    </location>
</feature>
<gene>
    <name evidence="3" type="ORF">Adt_24499</name>
</gene>
<feature type="compositionally biased region" description="Polar residues" evidence="2">
    <location>
        <begin position="190"/>
        <end position="206"/>
    </location>
</feature>